<accession>A0A097PUX6</accession>
<evidence type="ECO:0000313" key="2">
    <source>
        <dbReference type="EMBL" id="ANN45737.1"/>
    </source>
</evidence>
<proteinExistence type="predicted"/>
<evidence type="ECO:0000313" key="1">
    <source>
        <dbReference type="EMBL" id="AIU56973.1"/>
    </source>
</evidence>
<organism evidence="1">
    <name type="scientific">Autographa californica nuclear polyhedrosis virus</name>
    <name type="common">AcMNPV</name>
    <dbReference type="NCBI Taxonomy" id="46015"/>
    <lineage>
        <taxon>Viruses</taxon>
        <taxon>Viruses incertae sedis</taxon>
        <taxon>Naldaviricetes</taxon>
        <taxon>Lefavirales</taxon>
        <taxon>Baculoviridae</taxon>
        <taxon>Alphabaculovirus</taxon>
        <taxon>Alphabaculovirus aucalifornicae</taxon>
    </lineage>
</organism>
<sequence>MTKRQFALLFVWHHDNQFVCNTDEYPFWHNIEYHARRYKCIVLYCVENDGSLQLPVCKNINLINYKKAYPHYYGNCVDSIVKRAGKIDYMKVTAMLNPHLLDVAYNYLLLMDMDCVVQSVQWKQLSTDTYCFEPFYDSQIKWLYAPKSGQSFDSYLENYATLIRVKQVQQHRKELILHCVDFLTMKANDNFMVFKNYINMIIKVYLQFYNYRFPINFEDNTMKPCVNLTFRRGGSWKTQLQPVCNYVYKSKNMPKFIK</sequence>
<name>A0A097PUX6_NPVAC</name>
<protein>
    <submittedName>
        <fullName evidence="1">Ac112-ac113</fullName>
    </submittedName>
    <submittedName>
        <fullName evidence="2">Ac112/ac113</fullName>
    </submittedName>
</protein>
<reference evidence="1" key="1">
    <citation type="submission" date="2014-09" db="EMBL/GenBank/DDBJ databases">
        <title>Complete Genome Sequence of the E2 Strain of Autographa californica Multiple Nucleopolyhedrovirus.</title>
        <authorList>
            <person name="Maghodia A.B."/>
            <person name="Jarvis D.L."/>
            <person name="Geisler C."/>
        </authorList>
    </citation>
    <scope>NUCLEOTIDE SEQUENCE</scope>
    <source>
        <strain evidence="1">E2</strain>
    </source>
</reference>
<dbReference type="EMBL" id="KM667940">
    <property type="protein sequence ID" value="AIU56973.1"/>
    <property type="molecule type" value="Genomic_DNA"/>
</dbReference>
<reference evidence="2" key="2">
    <citation type="journal article" date="2016" name="Sci. Rep.">
        <title>Generating a host range-expanded recombinant baculovirus.</title>
        <authorList>
            <person name="Wu C."/>
            <person name="Deng Z."/>
            <person name="Long Z."/>
            <person name="Cai Y."/>
            <person name="Ying Z."/>
            <person name="Yin H."/>
            <person name="Yuan M."/>
            <person name="Clem R.J."/>
            <person name="Yang K."/>
            <person name="Pang Y."/>
        </authorList>
    </citation>
    <scope>NUCLEOTIDE SEQUENCE</scope>
    <source>
        <strain evidence="2">VAcRev-1</strain>
        <strain evidence="3">VAcRev-2</strain>
    </source>
</reference>
<dbReference type="InterPro" id="IPR020387">
    <property type="entry name" value="AcMNPV_Orf112"/>
</dbReference>
<dbReference type="EMBL" id="KU697902">
    <property type="protein sequence ID" value="ANN45737.1"/>
    <property type="molecule type" value="Genomic_DNA"/>
</dbReference>
<dbReference type="EMBL" id="KU697903">
    <property type="protein sequence ID" value="ANN45896.1"/>
    <property type="molecule type" value="Genomic_DNA"/>
</dbReference>
<organismHost>
    <name type="scientific">Lepidoptera</name>
    <name type="common">moths &amp; butterflies</name>
    <dbReference type="NCBI Taxonomy" id="7088"/>
</organismHost>
<dbReference type="Pfam" id="PF10860">
    <property type="entry name" value="DUF2661"/>
    <property type="match status" value="1"/>
</dbReference>
<gene>
    <name evidence="1" type="primary">Ac112-ac113</name>
    <name evidence="2" type="synonym">113</name>
    <name evidence="2" type="synonym">Orf-112</name>
</gene>
<evidence type="ECO:0000313" key="3">
    <source>
        <dbReference type="EMBL" id="ANN45896.1"/>
    </source>
</evidence>